<dbReference type="OrthoDB" id="6731175at2"/>
<gene>
    <name evidence="3" type="ORF">GLW01_12305</name>
</gene>
<keyword evidence="1" id="KW-0732">Signal</keyword>
<proteinExistence type="predicted"/>
<feature type="domain" description="DUF6160" evidence="2">
    <location>
        <begin position="15"/>
        <end position="89"/>
    </location>
</feature>
<evidence type="ECO:0000313" key="4">
    <source>
        <dbReference type="Proteomes" id="UP000460751"/>
    </source>
</evidence>
<evidence type="ECO:0000313" key="3">
    <source>
        <dbReference type="EMBL" id="MYL27573.1"/>
    </source>
</evidence>
<keyword evidence="4" id="KW-1185">Reference proteome</keyword>
<evidence type="ECO:0000259" key="2">
    <source>
        <dbReference type="Pfam" id="PF19657"/>
    </source>
</evidence>
<comment type="caution">
    <text evidence="3">The sequence shown here is derived from an EMBL/GenBank/DDBJ whole genome shotgun (WGS) entry which is preliminary data.</text>
</comment>
<dbReference type="Pfam" id="PF19657">
    <property type="entry name" value="DUF6160"/>
    <property type="match status" value="1"/>
</dbReference>
<organism evidence="3 4">
    <name type="scientific">Vreelandella halophila</name>
    <dbReference type="NCBI Taxonomy" id="86177"/>
    <lineage>
        <taxon>Bacteria</taxon>
        <taxon>Pseudomonadati</taxon>
        <taxon>Pseudomonadota</taxon>
        <taxon>Gammaproteobacteria</taxon>
        <taxon>Oceanospirillales</taxon>
        <taxon>Halomonadaceae</taxon>
        <taxon>Vreelandella</taxon>
    </lineage>
</organism>
<reference evidence="3 4" key="1">
    <citation type="submission" date="2019-11" db="EMBL/GenBank/DDBJ databases">
        <title>Genome sequences of 17 halophilic strains isolated from different environments.</title>
        <authorList>
            <person name="Furrow R.E."/>
        </authorList>
    </citation>
    <scope>NUCLEOTIDE SEQUENCE [LARGE SCALE GENOMIC DNA]</scope>
    <source>
        <strain evidence="3 4">22507_15_FS</strain>
    </source>
</reference>
<name>A0A9X4YE64_9GAMM</name>
<dbReference type="AlphaFoldDB" id="A0A9X4YE64"/>
<evidence type="ECO:0000256" key="1">
    <source>
        <dbReference type="SAM" id="SignalP"/>
    </source>
</evidence>
<sequence>MKKQVLHRWFSAAGMALYAATGQVCAMEAMNDAELAGVQGQAGVTVEMAHKASMDRFSYFTNDNGIHLEDIRVGSASDPEGRARRDYELDLLNDGSLEIGLDIQDERVSVGGVSLDDSGARSMGAFWMDRDMDGFFRITPGGAGGSADGYTFNFDYALSNGRFGYRTNGHQLFLDDVSMNISTPEGAGHTLDVIDGAIQYVAPTVGDITIGAVRYAEQSTNIRGDQSALASMGSFEADFDFITDFEIRGGGGRQGAEGIQVSADTTLNTASFLYSTNGYGLLYQGISGASSVQDLRIEVGEDFTEEGRQGLAFTLNGASSRAEGNLSIDDIRLGVDAGTRDGGRSVGSVNFSWLYENQTINGATFANQVYLMAGGHPDAGDEGMRFASEWSLADAGLTWTTNGNSVLFDGIQSWGRGDVTVNVTGNEALGGTQFYKGLRVGFDGISGGYRMDGIRVGSEGSAEGAEVQAGAELLSALGVFRSFEFGNMDGQYTLTPGGPNGDGITINSDLYIEDGRIGSLTEASGQGVWADDLSYEGHIRDMTLEVVQNGLRVVQGEAWSTMDVGNLRVGGAEDGASFGRIVWQRYGQDSEMVITGPEGQEGLKLALTSIFSEAVGDKRNRFLWETGRTTDAEGNPQNGTGMQLVLDNIHTSDGLGAGNNDFGVQTELTVDVREADSADGLQPSFHVNTHTRFRELNVGRVNLVHNDGSGNSSTATALQGVSIQNMDMESNLNATPIP</sequence>
<dbReference type="Proteomes" id="UP000460751">
    <property type="component" value="Unassembled WGS sequence"/>
</dbReference>
<feature type="chain" id="PRO_5040926359" description="DUF6160 domain-containing protein" evidence="1">
    <location>
        <begin position="27"/>
        <end position="738"/>
    </location>
</feature>
<protein>
    <recommendedName>
        <fullName evidence="2">DUF6160 domain-containing protein</fullName>
    </recommendedName>
</protein>
<dbReference type="InterPro" id="IPR046158">
    <property type="entry name" value="DUF6160"/>
</dbReference>
<feature type="signal peptide" evidence="1">
    <location>
        <begin position="1"/>
        <end position="26"/>
    </location>
</feature>
<accession>A0A9X4YE64</accession>
<dbReference type="RefSeq" id="WP_160899245.1">
    <property type="nucleotide sequence ID" value="NZ_WMEX01000007.1"/>
</dbReference>
<dbReference type="EMBL" id="WMEX01000007">
    <property type="protein sequence ID" value="MYL27573.1"/>
    <property type="molecule type" value="Genomic_DNA"/>
</dbReference>